<feature type="region of interest" description="Disordered" evidence="1">
    <location>
        <begin position="25"/>
        <end position="58"/>
    </location>
</feature>
<evidence type="ECO:0000313" key="3">
    <source>
        <dbReference type="Proteomes" id="UP000292424"/>
    </source>
</evidence>
<dbReference type="GO" id="GO:0008237">
    <property type="term" value="F:metallopeptidase activity"/>
    <property type="evidence" value="ECO:0007669"/>
    <property type="project" value="InterPro"/>
</dbReference>
<gene>
    <name evidence="2" type="ORF">E0W69_010765</name>
</gene>
<dbReference type="Gene3D" id="3.40.390.10">
    <property type="entry name" value="Collagenase (Catalytic Domain)"/>
    <property type="match status" value="1"/>
</dbReference>
<sequence>MLAGRSDVRQQLVSTHARVMVMAQTEMETDLPERSDWKKPSYDDPRLTPSERENYNKPGGIASLTDKAYWNARARGMGGNETSCAEENLLAIPYTKYYGENILVHEFSHNIMNALETCDKDLVKEIYAAYADAKKKDMYHGQYAINTVAEYWAEGTQWWFWSNFGFKDKNVVIVTPMDLEKYDNTLFNILAKVYIGHHIPADVYYGWSIIK</sequence>
<dbReference type="EMBL" id="CP044016">
    <property type="protein sequence ID" value="QES90962.1"/>
    <property type="molecule type" value="Genomic_DNA"/>
</dbReference>
<evidence type="ECO:0008006" key="4">
    <source>
        <dbReference type="Google" id="ProtNLM"/>
    </source>
</evidence>
<evidence type="ECO:0000256" key="1">
    <source>
        <dbReference type="SAM" id="MobiDB-lite"/>
    </source>
</evidence>
<reference evidence="2 3" key="1">
    <citation type="submission" date="2019-09" db="EMBL/GenBank/DDBJ databases">
        <title>Complete genome sequence of Arachidicoccus sp. B3-10 isolated from apple orchard soil.</title>
        <authorList>
            <person name="Kim H.S."/>
            <person name="Han K.-I."/>
            <person name="Suh M.K."/>
            <person name="Lee K.C."/>
            <person name="Eom M.K."/>
            <person name="Kim J.-S."/>
            <person name="Kang S.W."/>
            <person name="Sin Y."/>
            <person name="Lee J.-S."/>
        </authorList>
    </citation>
    <scope>NUCLEOTIDE SEQUENCE [LARGE SCALE GENOMIC DNA]</scope>
    <source>
        <strain evidence="2 3">B3-10</strain>
    </source>
</reference>
<dbReference type="OrthoDB" id="9792407at2"/>
<dbReference type="Proteomes" id="UP000292424">
    <property type="component" value="Chromosome"/>
</dbReference>
<proteinExistence type="predicted"/>
<dbReference type="AlphaFoldDB" id="A0A5P2GAL1"/>
<dbReference type="InterPro" id="IPR024079">
    <property type="entry name" value="MetalloPept_cat_dom_sf"/>
</dbReference>
<feature type="compositionally biased region" description="Basic and acidic residues" evidence="1">
    <location>
        <begin position="31"/>
        <end position="55"/>
    </location>
</feature>
<evidence type="ECO:0000313" key="2">
    <source>
        <dbReference type="EMBL" id="QES90962.1"/>
    </source>
</evidence>
<keyword evidence="3" id="KW-1185">Reference proteome</keyword>
<protein>
    <recommendedName>
        <fullName evidence="4">Glycoside hydrolase</fullName>
    </recommendedName>
</protein>
<name>A0A5P2GAL1_9BACT</name>
<accession>A0A5P2GAL1</accession>
<dbReference type="KEGG" id="arac:E0W69_010765"/>
<organism evidence="2 3">
    <name type="scientific">Rhizosphaericola mali</name>
    <dbReference type="NCBI Taxonomy" id="2545455"/>
    <lineage>
        <taxon>Bacteria</taxon>
        <taxon>Pseudomonadati</taxon>
        <taxon>Bacteroidota</taxon>
        <taxon>Chitinophagia</taxon>
        <taxon>Chitinophagales</taxon>
        <taxon>Chitinophagaceae</taxon>
        <taxon>Rhizosphaericola</taxon>
    </lineage>
</organism>